<dbReference type="AlphaFoldDB" id="Q0UKT2"/>
<feature type="region of interest" description="Disordered" evidence="1">
    <location>
        <begin position="49"/>
        <end position="79"/>
    </location>
</feature>
<evidence type="ECO:0000313" key="3">
    <source>
        <dbReference type="Proteomes" id="UP000001055"/>
    </source>
</evidence>
<protein>
    <submittedName>
        <fullName evidence="2">Uncharacterized protein</fullName>
    </submittedName>
</protein>
<evidence type="ECO:0000313" key="2">
    <source>
        <dbReference type="EMBL" id="EAT85098.1"/>
    </source>
</evidence>
<dbReference type="GeneID" id="5974859"/>
<evidence type="ECO:0000256" key="1">
    <source>
        <dbReference type="SAM" id="MobiDB-lite"/>
    </source>
</evidence>
<dbReference type="EMBL" id="CH445335">
    <property type="protein sequence ID" value="EAT85098.1"/>
    <property type="molecule type" value="Genomic_DNA"/>
</dbReference>
<organism evidence="2 3">
    <name type="scientific">Phaeosphaeria nodorum (strain SN15 / ATCC MYA-4574 / FGSC 10173)</name>
    <name type="common">Glume blotch fungus</name>
    <name type="synonym">Parastagonospora nodorum</name>
    <dbReference type="NCBI Taxonomy" id="321614"/>
    <lineage>
        <taxon>Eukaryota</taxon>
        <taxon>Fungi</taxon>
        <taxon>Dikarya</taxon>
        <taxon>Ascomycota</taxon>
        <taxon>Pezizomycotina</taxon>
        <taxon>Dothideomycetes</taxon>
        <taxon>Pleosporomycetidae</taxon>
        <taxon>Pleosporales</taxon>
        <taxon>Pleosporineae</taxon>
        <taxon>Phaeosphaeriaceae</taxon>
        <taxon>Parastagonospora</taxon>
    </lineage>
</organism>
<name>Q0UKT2_PHANO</name>
<dbReference type="RefSeq" id="XP_001797966.1">
    <property type="nucleotide sequence ID" value="XM_001797914.1"/>
</dbReference>
<gene>
    <name evidence="2" type="ORF">SNOG_07632</name>
</gene>
<dbReference type="KEGG" id="pno:SNOG_07632"/>
<proteinExistence type="predicted"/>
<reference evidence="3" key="1">
    <citation type="journal article" date="2007" name="Plant Cell">
        <title>Dothideomycete-plant interactions illuminated by genome sequencing and EST analysis of the wheat pathogen Stagonospora nodorum.</title>
        <authorList>
            <person name="Hane J.K."/>
            <person name="Lowe R.G."/>
            <person name="Solomon P.S."/>
            <person name="Tan K.C."/>
            <person name="Schoch C.L."/>
            <person name="Spatafora J.W."/>
            <person name="Crous P.W."/>
            <person name="Kodira C."/>
            <person name="Birren B.W."/>
            <person name="Galagan J.E."/>
            <person name="Torriani S.F."/>
            <person name="McDonald B.A."/>
            <person name="Oliver R.P."/>
        </authorList>
    </citation>
    <scope>NUCLEOTIDE SEQUENCE [LARGE SCALE GENOMIC DNA]</scope>
    <source>
        <strain evidence="3">SN15 / ATCC MYA-4574 / FGSC 10173</strain>
    </source>
</reference>
<dbReference type="InParanoid" id="Q0UKT2"/>
<accession>Q0UKT2</accession>
<dbReference type="Proteomes" id="UP000001055">
    <property type="component" value="Unassembled WGS sequence"/>
</dbReference>
<sequence length="112" mass="11862">MAAGRRQLVQSCFWAVESHRCGAALALRRPREGHVRLACLPRCDGSPSEGAIPAPASPGEHLPLHPPNARYTPAVQDSTIHSSAGPRSCVISFVEPYLSALLVPSSTTPQLA</sequence>